<comment type="caution">
    <text evidence="2">The sequence shown here is derived from an EMBL/GenBank/DDBJ whole genome shotgun (WGS) entry which is preliminary data.</text>
</comment>
<evidence type="ECO:0000313" key="3">
    <source>
        <dbReference type="Proteomes" id="UP000772434"/>
    </source>
</evidence>
<accession>A0A9P5PC21</accession>
<proteinExistence type="predicted"/>
<gene>
    <name evidence="2" type="ORF">BDP27DRAFT_1336769</name>
</gene>
<dbReference type="AlphaFoldDB" id="A0A9P5PC21"/>
<keyword evidence="3" id="KW-1185">Reference proteome</keyword>
<dbReference type="EMBL" id="JADNRY010000175">
    <property type="protein sequence ID" value="KAF9062316.1"/>
    <property type="molecule type" value="Genomic_DNA"/>
</dbReference>
<keyword evidence="1" id="KW-0732">Signal</keyword>
<evidence type="ECO:0000256" key="1">
    <source>
        <dbReference type="SAM" id="SignalP"/>
    </source>
</evidence>
<organism evidence="2 3">
    <name type="scientific">Rhodocollybia butyracea</name>
    <dbReference type="NCBI Taxonomy" id="206335"/>
    <lineage>
        <taxon>Eukaryota</taxon>
        <taxon>Fungi</taxon>
        <taxon>Dikarya</taxon>
        <taxon>Basidiomycota</taxon>
        <taxon>Agaricomycotina</taxon>
        <taxon>Agaricomycetes</taxon>
        <taxon>Agaricomycetidae</taxon>
        <taxon>Agaricales</taxon>
        <taxon>Marasmiineae</taxon>
        <taxon>Omphalotaceae</taxon>
        <taxon>Rhodocollybia</taxon>
    </lineage>
</organism>
<feature type="chain" id="PRO_5040369096" evidence="1">
    <location>
        <begin position="21"/>
        <end position="363"/>
    </location>
</feature>
<dbReference type="Proteomes" id="UP000772434">
    <property type="component" value="Unassembled WGS sequence"/>
</dbReference>
<evidence type="ECO:0000313" key="2">
    <source>
        <dbReference type="EMBL" id="KAF9062316.1"/>
    </source>
</evidence>
<feature type="signal peptide" evidence="1">
    <location>
        <begin position="1"/>
        <end position="20"/>
    </location>
</feature>
<name>A0A9P5PC21_9AGAR</name>
<protein>
    <submittedName>
        <fullName evidence="2">Uncharacterized protein</fullName>
    </submittedName>
</protein>
<sequence>MRFAPLLFLLVASSMLSVFPLPVDERPVGHEYNRAGIGIGPLKSYLATVTFIDGYTGTVRHSVVHSAKWGEQIKKTFTKTLGDISGLKLAGQVDYKGLYGPVSSTDKRHWGYFIIIGVPVECTVTDPCFGWIARGDIDASLPLGPVYMGISKGPPGRNRFKEIMGRPVFKEGETQRQHEYIEAKQNDWDNLSHEFNSCFMVATAGIVTFTDIKGAHLGTGDTTTFSSQESMAEESMTAALNALDNTEAEITYKGSYIPLNDKRQWVIFKNTRLPVECTDAKPCFGFIATGARFNDDGRIPLPDGKHNKPVQLYVAISKGVPGRDHFEPFQGEPKAAGVKGDKMRTEWKAILAEFRSLYVPAAA</sequence>
<reference evidence="2" key="1">
    <citation type="submission" date="2020-11" db="EMBL/GenBank/DDBJ databases">
        <authorList>
            <consortium name="DOE Joint Genome Institute"/>
            <person name="Ahrendt S."/>
            <person name="Riley R."/>
            <person name="Andreopoulos W."/>
            <person name="Labutti K."/>
            <person name="Pangilinan J."/>
            <person name="Ruiz-Duenas F.J."/>
            <person name="Barrasa J.M."/>
            <person name="Sanchez-Garcia M."/>
            <person name="Camarero S."/>
            <person name="Miyauchi S."/>
            <person name="Serrano A."/>
            <person name="Linde D."/>
            <person name="Babiker R."/>
            <person name="Drula E."/>
            <person name="Ayuso-Fernandez I."/>
            <person name="Pacheco R."/>
            <person name="Padilla G."/>
            <person name="Ferreira P."/>
            <person name="Barriuso J."/>
            <person name="Kellner H."/>
            <person name="Castanera R."/>
            <person name="Alfaro M."/>
            <person name="Ramirez L."/>
            <person name="Pisabarro A.G."/>
            <person name="Kuo A."/>
            <person name="Tritt A."/>
            <person name="Lipzen A."/>
            <person name="He G."/>
            <person name="Yan M."/>
            <person name="Ng V."/>
            <person name="Cullen D."/>
            <person name="Martin F."/>
            <person name="Rosso M.-N."/>
            <person name="Henrissat B."/>
            <person name="Hibbett D."/>
            <person name="Martinez A.T."/>
            <person name="Grigoriev I.V."/>
        </authorList>
    </citation>
    <scope>NUCLEOTIDE SEQUENCE</scope>
    <source>
        <strain evidence="2">AH 40177</strain>
    </source>
</reference>